<dbReference type="Proteomes" id="UP000292087">
    <property type="component" value="Unassembled WGS sequence"/>
</dbReference>
<keyword evidence="1" id="KW-0472">Membrane</keyword>
<proteinExistence type="predicted"/>
<sequence length="128" mass="13724">MQSEPPKRSTGKIVLWTLAAVIGVPVVLFVGSAVVAGIMEASDRRAAPPAKPYTGRLRVDSGTMFVLRDQPTSLGGACAGWNTVSMERPDGSDAMTNLMCWRRDGDTITVTTEKGDMRKTHPASMLTD</sequence>
<organism evidence="2 3">
    <name type="scientific">Pseudoxanthomonas winnipegensis</name>
    <dbReference type="NCBI Taxonomy" id="2480810"/>
    <lineage>
        <taxon>Bacteria</taxon>
        <taxon>Pseudomonadati</taxon>
        <taxon>Pseudomonadota</taxon>
        <taxon>Gammaproteobacteria</taxon>
        <taxon>Lysobacterales</taxon>
        <taxon>Lysobacteraceae</taxon>
        <taxon>Pseudoxanthomonas</taxon>
    </lineage>
</organism>
<comment type="caution">
    <text evidence="2">The sequence shown here is derived from an EMBL/GenBank/DDBJ whole genome shotgun (WGS) entry which is preliminary data.</text>
</comment>
<dbReference type="EMBL" id="SHMF01000004">
    <property type="protein sequence ID" value="TAA33713.1"/>
    <property type="molecule type" value="Genomic_DNA"/>
</dbReference>
<feature type="transmembrane region" description="Helical" evidence="1">
    <location>
        <begin position="13"/>
        <end position="38"/>
    </location>
</feature>
<gene>
    <name evidence="2" type="ORF">EA656_14840</name>
</gene>
<keyword evidence="1" id="KW-0812">Transmembrane</keyword>
<evidence type="ECO:0000256" key="1">
    <source>
        <dbReference type="SAM" id="Phobius"/>
    </source>
</evidence>
<keyword evidence="1" id="KW-1133">Transmembrane helix</keyword>
<dbReference type="RefSeq" id="WP_130524338.1">
    <property type="nucleotide sequence ID" value="NZ_SHLZ01000005.1"/>
</dbReference>
<reference evidence="2 3" key="1">
    <citation type="submission" date="2019-02" db="EMBL/GenBank/DDBJ databases">
        <title>WGS of Pseudoxanthomonas species novum from clinical isolates.</title>
        <authorList>
            <person name="Bernier A.-M."/>
            <person name="Bernard K."/>
            <person name="Vachon A."/>
        </authorList>
    </citation>
    <scope>NUCLEOTIDE SEQUENCE [LARGE SCALE GENOMIC DNA]</scope>
    <source>
        <strain evidence="2 3">NML140781</strain>
    </source>
</reference>
<evidence type="ECO:0000313" key="3">
    <source>
        <dbReference type="Proteomes" id="UP000292087"/>
    </source>
</evidence>
<name>A0A4Q8LQX2_9GAMM</name>
<accession>A0A4Q8LQX2</accession>
<protein>
    <submittedName>
        <fullName evidence="2">Uncharacterized protein</fullName>
    </submittedName>
</protein>
<dbReference type="AlphaFoldDB" id="A0A4Q8LQX2"/>
<evidence type="ECO:0000313" key="2">
    <source>
        <dbReference type="EMBL" id="TAA33713.1"/>
    </source>
</evidence>